<evidence type="ECO:0000313" key="6">
    <source>
        <dbReference type="Proteomes" id="UP000287033"/>
    </source>
</evidence>
<dbReference type="InterPro" id="IPR018114">
    <property type="entry name" value="TRYPSIN_HIS"/>
</dbReference>
<dbReference type="STRING" id="137246.A0A401T188"/>
<keyword evidence="2" id="KW-0378">Hydrolase</keyword>
<evidence type="ECO:0000259" key="4">
    <source>
        <dbReference type="PROSITE" id="PS50240"/>
    </source>
</evidence>
<name>A0A401T188_CHIPU</name>
<dbReference type="PRINTS" id="PR00722">
    <property type="entry name" value="CHYMOTRYPSIN"/>
</dbReference>
<dbReference type="InterPro" id="IPR001254">
    <property type="entry name" value="Trypsin_dom"/>
</dbReference>
<dbReference type="PROSITE" id="PS50240">
    <property type="entry name" value="TRYPSIN_DOM"/>
    <property type="match status" value="1"/>
</dbReference>
<dbReference type="AlphaFoldDB" id="A0A401T188"/>
<dbReference type="EMBL" id="BEZZ01000828">
    <property type="protein sequence ID" value="GCC36416.1"/>
    <property type="molecule type" value="Genomic_DNA"/>
</dbReference>
<comment type="caution">
    <text evidence="5">The sequence shown here is derived from an EMBL/GenBank/DDBJ whole genome shotgun (WGS) entry which is preliminary data.</text>
</comment>
<dbReference type="SMART" id="SM00020">
    <property type="entry name" value="Tryp_SPc"/>
    <property type="match status" value="1"/>
</dbReference>
<evidence type="ECO:0000256" key="2">
    <source>
        <dbReference type="ARBA" id="ARBA00022825"/>
    </source>
</evidence>
<dbReference type="GO" id="GO:0006508">
    <property type="term" value="P:proteolysis"/>
    <property type="evidence" value="ECO:0007669"/>
    <property type="project" value="UniProtKB-KW"/>
</dbReference>
<dbReference type="InterPro" id="IPR043504">
    <property type="entry name" value="Peptidase_S1_PA_chymotrypsin"/>
</dbReference>
<gene>
    <name evidence="5" type="ORF">chiPu_0014910</name>
</gene>
<dbReference type="PROSITE" id="PS00134">
    <property type="entry name" value="TRYPSIN_HIS"/>
    <property type="match status" value="1"/>
</dbReference>
<keyword evidence="3" id="KW-1015">Disulfide bond</keyword>
<feature type="domain" description="Peptidase S1" evidence="4">
    <location>
        <begin position="53"/>
        <end position="264"/>
    </location>
</feature>
<evidence type="ECO:0000256" key="3">
    <source>
        <dbReference type="ARBA" id="ARBA00023157"/>
    </source>
</evidence>
<proteinExistence type="predicted"/>
<dbReference type="Gene3D" id="2.40.10.10">
    <property type="entry name" value="Trypsin-like serine proteases"/>
    <property type="match status" value="1"/>
</dbReference>
<dbReference type="OMA" id="WEPYANA"/>
<dbReference type="Proteomes" id="UP000287033">
    <property type="component" value="Unassembled WGS sequence"/>
</dbReference>
<dbReference type="Pfam" id="PF00089">
    <property type="entry name" value="Trypsin"/>
    <property type="match status" value="1"/>
</dbReference>
<keyword evidence="1" id="KW-0645">Protease</keyword>
<evidence type="ECO:0000313" key="5">
    <source>
        <dbReference type="EMBL" id="GCC36416.1"/>
    </source>
</evidence>
<protein>
    <recommendedName>
        <fullName evidence="4">Peptidase S1 domain-containing protein</fullName>
    </recommendedName>
</protein>
<dbReference type="SUPFAM" id="SSF50494">
    <property type="entry name" value="Trypsin-like serine proteases"/>
    <property type="match status" value="1"/>
</dbReference>
<dbReference type="GO" id="GO:0004252">
    <property type="term" value="F:serine-type endopeptidase activity"/>
    <property type="evidence" value="ECO:0007669"/>
    <property type="project" value="InterPro"/>
</dbReference>
<dbReference type="FunFam" id="2.40.10.10:FF:000181">
    <property type="entry name" value="Chymotrypsinogen A"/>
    <property type="match status" value="1"/>
</dbReference>
<dbReference type="OrthoDB" id="6380398at2759"/>
<dbReference type="PANTHER" id="PTHR24252">
    <property type="entry name" value="ACROSIN-RELATED"/>
    <property type="match status" value="1"/>
</dbReference>
<keyword evidence="6" id="KW-1185">Reference proteome</keyword>
<sequence length="264" mass="28988">MQVTPGHLFLVGLLFNSNPALHTKPVQSQNVFKCGSRPAQGGAPILLSFWNRIVGGKESEPGTHPWQVSLKRRQIHYCGGTIINEKWVLTAAHCMRGRNILSTLKVTAGEYNLKNLDKEEQTLTVKRIIIHPKFKAMYPVEYDIALLELNGIFTFGDNIYPACLPAEDDNFGTGTICSTAGWGRLSEGGRLPNTLQEVELPIIDFGTCLKVMQSVIKRFKGETLVCAGFPDGRQDACQSRSTLPEATTCMVSDGTLVAVEGHLD</sequence>
<dbReference type="InterPro" id="IPR009003">
    <property type="entry name" value="Peptidase_S1_PA"/>
</dbReference>
<evidence type="ECO:0000256" key="1">
    <source>
        <dbReference type="ARBA" id="ARBA00022670"/>
    </source>
</evidence>
<keyword evidence="2" id="KW-0720">Serine protease</keyword>
<dbReference type="InterPro" id="IPR001314">
    <property type="entry name" value="Peptidase_S1A"/>
</dbReference>
<dbReference type="CDD" id="cd00190">
    <property type="entry name" value="Tryp_SPc"/>
    <property type="match status" value="1"/>
</dbReference>
<accession>A0A401T188</accession>
<dbReference type="PANTHER" id="PTHR24252:SF7">
    <property type="entry name" value="HYALIN"/>
    <property type="match status" value="1"/>
</dbReference>
<reference evidence="5 6" key="1">
    <citation type="journal article" date="2018" name="Nat. Ecol. Evol.">
        <title>Shark genomes provide insights into elasmobranch evolution and the origin of vertebrates.</title>
        <authorList>
            <person name="Hara Y"/>
            <person name="Yamaguchi K"/>
            <person name="Onimaru K"/>
            <person name="Kadota M"/>
            <person name="Koyanagi M"/>
            <person name="Keeley SD"/>
            <person name="Tatsumi K"/>
            <person name="Tanaka K"/>
            <person name="Motone F"/>
            <person name="Kageyama Y"/>
            <person name="Nozu R"/>
            <person name="Adachi N"/>
            <person name="Nishimura O"/>
            <person name="Nakagawa R"/>
            <person name="Tanegashima C"/>
            <person name="Kiyatake I"/>
            <person name="Matsumoto R"/>
            <person name="Murakumo K"/>
            <person name="Nishida K"/>
            <person name="Terakita A"/>
            <person name="Kuratani S"/>
            <person name="Sato K"/>
            <person name="Hyodo S Kuraku.S."/>
        </authorList>
    </citation>
    <scope>NUCLEOTIDE SEQUENCE [LARGE SCALE GENOMIC DNA]</scope>
</reference>
<organism evidence="5 6">
    <name type="scientific">Chiloscyllium punctatum</name>
    <name type="common">Brownbanded bambooshark</name>
    <name type="synonym">Hemiscyllium punctatum</name>
    <dbReference type="NCBI Taxonomy" id="137246"/>
    <lineage>
        <taxon>Eukaryota</taxon>
        <taxon>Metazoa</taxon>
        <taxon>Chordata</taxon>
        <taxon>Craniata</taxon>
        <taxon>Vertebrata</taxon>
        <taxon>Chondrichthyes</taxon>
        <taxon>Elasmobranchii</taxon>
        <taxon>Galeomorphii</taxon>
        <taxon>Galeoidea</taxon>
        <taxon>Orectolobiformes</taxon>
        <taxon>Hemiscylliidae</taxon>
        <taxon>Chiloscyllium</taxon>
    </lineage>
</organism>